<proteinExistence type="predicted"/>
<keyword evidence="1" id="KW-0812">Transmembrane</keyword>
<keyword evidence="1" id="KW-0472">Membrane</keyword>
<accession>A0A7U0TEF4</accession>
<name>A0A7U0TEF4_ALDYE</name>
<keyword evidence="1" id="KW-1133">Transmembrane helix</keyword>
<dbReference type="EMBL" id="MT668499">
    <property type="protein sequence ID" value="QQX99699.1"/>
    <property type="molecule type" value="Genomic_DNA"/>
</dbReference>
<reference evidence="2" key="1">
    <citation type="submission" date="2020-06" db="EMBL/GenBank/DDBJ databases">
        <authorList>
            <person name="Schneider B."/>
        </authorList>
    </citation>
    <scope>NUCLEOTIDE SEQUENCE</scope>
    <source>
        <strain evidence="2">ALY1</strain>
    </source>
</reference>
<gene>
    <name evidence="2" type="primary">imp</name>
</gene>
<protein>
    <submittedName>
        <fullName evidence="2">Immunodominant membrane protein</fullName>
    </submittedName>
</protein>
<evidence type="ECO:0000313" key="2">
    <source>
        <dbReference type="EMBL" id="QQX99699.1"/>
    </source>
</evidence>
<organism evidence="2">
    <name type="scientific">Alder yellows phytoplasma</name>
    <dbReference type="NCBI Taxonomy" id="72989"/>
    <lineage>
        <taxon>Bacteria</taxon>
        <taxon>Bacillati</taxon>
        <taxon>Mycoplasmatota</taxon>
        <taxon>Mollicutes</taxon>
        <taxon>Acholeplasmatales</taxon>
        <taxon>Acholeplasmataceae</taxon>
        <taxon>Candidatus Phytoplasma</taxon>
        <taxon>16SrV (Elm yellows group)</taxon>
    </lineage>
</organism>
<dbReference type="AlphaFoldDB" id="A0A7U0TEF4"/>
<sequence>MQQKENFLKTKKGKIVVGSVGSVVGVLVLYLIVAYIISMWPFAAKITEKDLATFKTDVEKLVADEKAGSKTENDTTAKKVEERIEEVKKLVDKVNEKRASDKKIDTKKIEDLKTEAGKLKDKEKEAFKTVAAEFKTKVGSFVTSFKEDIKEK</sequence>
<feature type="transmembrane region" description="Helical" evidence="1">
    <location>
        <begin position="15"/>
        <end position="37"/>
    </location>
</feature>
<evidence type="ECO:0000256" key="1">
    <source>
        <dbReference type="SAM" id="Phobius"/>
    </source>
</evidence>